<comment type="caution">
    <text evidence="3">The sequence shown here is derived from an EMBL/GenBank/DDBJ whole genome shotgun (WGS) entry which is preliminary data.</text>
</comment>
<dbReference type="GO" id="GO:0005230">
    <property type="term" value="F:extracellular ligand-gated monoatomic ion channel activity"/>
    <property type="evidence" value="ECO:0007669"/>
    <property type="project" value="InterPro"/>
</dbReference>
<dbReference type="InterPro" id="IPR006201">
    <property type="entry name" value="Neur_channel"/>
</dbReference>
<evidence type="ECO:0000313" key="4">
    <source>
        <dbReference type="Proteomes" id="UP000708208"/>
    </source>
</evidence>
<dbReference type="CDD" id="cd18997">
    <property type="entry name" value="LGIC_ECD_nAChR"/>
    <property type="match status" value="1"/>
</dbReference>
<keyword evidence="1" id="KW-0732">Signal</keyword>
<accession>A0A8J2PL01</accession>
<evidence type="ECO:0000259" key="2">
    <source>
        <dbReference type="Pfam" id="PF02931"/>
    </source>
</evidence>
<organism evidence="3 4">
    <name type="scientific">Allacma fusca</name>
    <dbReference type="NCBI Taxonomy" id="39272"/>
    <lineage>
        <taxon>Eukaryota</taxon>
        <taxon>Metazoa</taxon>
        <taxon>Ecdysozoa</taxon>
        <taxon>Arthropoda</taxon>
        <taxon>Hexapoda</taxon>
        <taxon>Collembola</taxon>
        <taxon>Symphypleona</taxon>
        <taxon>Sminthuridae</taxon>
        <taxon>Allacma</taxon>
    </lineage>
</organism>
<dbReference type="OrthoDB" id="410315at2759"/>
<dbReference type="GO" id="GO:0004888">
    <property type="term" value="F:transmembrane signaling receptor activity"/>
    <property type="evidence" value="ECO:0007669"/>
    <property type="project" value="InterPro"/>
</dbReference>
<dbReference type="GO" id="GO:0016020">
    <property type="term" value="C:membrane"/>
    <property type="evidence" value="ECO:0007669"/>
    <property type="project" value="InterPro"/>
</dbReference>
<dbReference type="FunFam" id="2.70.170.10:FF:000028">
    <property type="entry name" value="AcetylCholine Receptor"/>
    <property type="match status" value="1"/>
</dbReference>
<dbReference type="InterPro" id="IPR006202">
    <property type="entry name" value="Neur_chan_lig-bd"/>
</dbReference>
<dbReference type="Pfam" id="PF02931">
    <property type="entry name" value="Neur_chan_LBD"/>
    <property type="match status" value="1"/>
</dbReference>
<proteinExistence type="predicted"/>
<keyword evidence="4" id="KW-1185">Reference proteome</keyword>
<protein>
    <recommendedName>
        <fullName evidence="2">Neurotransmitter-gated ion-channel ligand-binding domain-containing protein</fullName>
    </recommendedName>
</protein>
<feature type="domain" description="Neurotransmitter-gated ion-channel ligand-binding" evidence="2">
    <location>
        <begin position="42"/>
        <end position="230"/>
    </location>
</feature>
<sequence>MKFYTKIFLLFAAVVAISAEELDNEIEPRTSSSLNTVEDRGRLISDLLSSYDKRNYPSNVTVQFGVSLLKLDVDELASTLETDLWTRQLWIDLRLRWNPEEYGNITVLRLPPSEIWRPDITLYNSANPIDNLQCSETNILVYNTGKIIWVPPCHYRSHCNLSLDRAPLDEQTCPLKFGSWTFDGYSLDLQFYDEKEQADIIDYMGISDWELTGNTAERLSKTYDCCPEPYVTRKSGINLCSYLEIITLSAKAINILPR</sequence>
<feature type="signal peptide" evidence="1">
    <location>
        <begin position="1"/>
        <end position="19"/>
    </location>
</feature>
<gene>
    <name evidence="3" type="ORF">AFUS01_LOCUS44164</name>
</gene>
<feature type="chain" id="PRO_5035298381" description="Neurotransmitter-gated ion-channel ligand-binding domain-containing protein" evidence="1">
    <location>
        <begin position="20"/>
        <end position="258"/>
    </location>
</feature>
<reference evidence="3" key="1">
    <citation type="submission" date="2021-06" db="EMBL/GenBank/DDBJ databases">
        <authorList>
            <person name="Hodson N. C."/>
            <person name="Mongue J. A."/>
            <person name="Jaron S. K."/>
        </authorList>
    </citation>
    <scope>NUCLEOTIDE SEQUENCE</scope>
</reference>
<evidence type="ECO:0000313" key="3">
    <source>
        <dbReference type="EMBL" id="CAG7834688.1"/>
    </source>
</evidence>
<dbReference type="AlphaFoldDB" id="A0A8J2PL01"/>
<dbReference type="EMBL" id="CAJVCH010570333">
    <property type="protein sequence ID" value="CAG7834688.1"/>
    <property type="molecule type" value="Genomic_DNA"/>
</dbReference>
<name>A0A8J2PL01_9HEXA</name>
<dbReference type="PANTHER" id="PTHR18945">
    <property type="entry name" value="NEUROTRANSMITTER GATED ION CHANNEL"/>
    <property type="match status" value="1"/>
</dbReference>
<dbReference type="Proteomes" id="UP000708208">
    <property type="component" value="Unassembled WGS sequence"/>
</dbReference>
<evidence type="ECO:0000256" key="1">
    <source>
        <dbReference type="SAM" id="SignalP"/>
    </source>
</evidence>